<comment type="caution">
    <text evidence="2">The sequence shown here is derived from an EMBL/GenBank/DDBJ whole genome shotgun (WGS) entry which is preliminary data.</text>
</comment>
<evidence type="ECO:0000313" key="2">
    <source>
        <dbReference type="EMBL" id="OGF33320.1"/>
    </source>
</evidence>
<proteinExistence type="predicted"/>
<feature type="transmembrane region" description="Helical" evidence="1">
    <location>
        <begin position="85"/>
        <end position="106"/>
    </location>
</feature>
<feature type="transmembrane region" description="Helical" evidence="1">
    <location>
        <begin position="222"/>
        <end position="245"/>
    </location>
</feature>
<feature type="transmembrane region" description="Helical" evidence="1">
    <location>
        <begin position="291"/>
        <end position="312"/>
    </location>
</feature>
<dbReference type="EMBL" id="MFGJ01000001">
    <property type="protein sequence ID" value="OGF33320.1"/>
    <property type="molecule type" value="Genomic_DNA"/>
</dbReference>
<dbReference type="Proteomes" id="UP000179001">
    <property type="component" value="Unassembled WGS sequence"/>
</dbReference>
<evidence type="ECO:0008006" key="4">
    <source>
        <dbReference type="Google" id="ProtNLM"/>
    </source>
</evidence>
<keyword evidence="1" id="KW-1133">Transmembrane helix</keyword>
<dbReference type="InterPro" id="IPR025291">
    <property type="entry name" value="DUF4153"/>
</dbReference>
<feature type="transmembrane region" description="Helical" evidence="1">
    <location>
        <begin position="52"/>
        <end position="73"/>
    </location>
</feature>
<gene>
    <name evidence="2" type="ORF">A2478_01300</name>
</gene>
<dbReference type="AlphaFoldDB" id="A0A1F5T2Y9"/>
<name>A0A1F5T2Y9_9BACT</name>
<feature type="transmembrane region" description="Helical" evidence="1">
    <location>
        <begin position="150"/>
        <end position="178"/>
    </location>
</feature>
<dbReference type="Pfam" id="PF13687">
    <property type="entry name" value="DUF4153"/>
    <property type="match status" value="1"/>
</dbReference>
<evidence type="ECO:0000256" key="1">
    <source>
        <dbReference type="SAM" id="Phobius"/>
    </source>
</evidence>
<reference evidence="2 3" key="1">
    <citation type="journal article" date="2016" name="Nat. Commun.">
        <title>Thousands of microbial genomes shed light on interconnected biogeochemical processes in an aquifer system.</title>
        <authorList>
            <person name="Anantharaman K."/>
            <person name="Brown C.T."/>
            <person name="Hug L.A."/>
            <person name="Sharon I."/>
            <person name="Castelle C.J."/>
            <person name="Probst A.J."/>
            <person name="Thomas B.C."/>
            <person name="Singh A."/>
            <person name="Wilkins M.J."/>
            <person name="Karaoz U."/>
            <person name="Brodie E.L."/>
            <person name="Williams K.H."/>
            <person name="Hubbard S.S."/>
            <person name="Banfield J.F."/>
        </authorList>
    </citation>
    <scope>NUCLEOTIDE SEQUENCE [LARGE SCALE GENOMIC DNA]</scope>
</reference>
<protein>
    <recommendedName>
        <fullName evidence="4">DUF4153 domain-containing protein</fullName>
    </recommendedName>
</protein>
<sequence length="602" mass="69298">MTKFEQFYREALRDLKKLIQRFPLAMLAAVASVVLGIIGIEIEQSGKEVPLGLMYTLMSLVLTFPMFVLAELISESLNWDVTKKYLLKLVPILIGVVYFFSLMLPYQEISERQGIEFFLLNVIFYFLILVAPFINNNFRSKLWNFSKQIIIRLFFSVLFTGVIFAGVSLAITAVQYLFELKIDNEIFIEIWISAVGLFGINFLLAGVPTLKEMNDEIDYPKLLKVCVQYILLPLLAVYGIILYVYTLRIIFTSAWPKEGVVQWVMVYGIGGFVTFALAKPLTMHVKLLKKIFTGFFISVLPLLIVYFSAIGIRISEYGVTVDRYLVVLFGLWLIPVTFYYLLSRKKHLHWLIGSVVICVLIFLYGPWNGYNISFNSQVQRLENLLIKNNLLIDGKLQKAPDNFSISEYTEIESISRYLYRSYEVEKINKWLGEENVELINKNILQKNGKTYYAHSRAFLQAINLIKIDSVIDKPAILFSYQPESDVFPVATYDYVYSFQGLSDDAVRFPEKFYRDTISTSLTTNELLIMKNSNILIEINLTDIAYKLIKKSTPYNIPIDDMIIYASNEKIEIKLLLSNLQFSLDNERPLIKTVSGLVAFSLK</sequence>
<feature type="transmembrane region" description="Helical" evidence="1">
    <location>
        <begin position="118"/>
        <end position="138"/>
    </location>
</feature>
<feature type="transmembrane region" description="Helical" evidence="1">
    <location>
        <begin position="21"/>
        <end position="40"/>
    </location>
</feature>
<feature type="transmembrane region" description="Helical" evidence="1">
    <location>
        <begin position="324"/>
        <end position="341"/>
    </location>
</feature>
<feature type="transmembrane region" description="Helical" evidence="1">
    <location>
        <begin position="260"/>
        <end position="279"/>
    </location>
</feature>
<keyword evidence="1" id="KW-0812">Transmembrane</keyword>
<feature type="transmembrane region" description="Helical" evidence="1">
    <location>
        <begin position="348"/>
        <end position="367"/>
    </location>
</feature>
<feature type="transmembrane region" description="Helical" evidence="1">
    <location>
        <begin position="190"/>
        <end position="210"/>
    </location>
</feature>
<keyword evidence="1" id="KW-0472">Membrane</keyword>
<organism evidence="2 3">
    <name type="scientific">Candidatus Falkowbacteria bacterium RIFOXYC2_FULL_36_12</name>
    <dbReference type="NCBI Taxonomy" id="1798002"/>
    <lineage>
        <taxon>Bacteria</taxon>
        <taxon>Candidatus Falkowiibacteriota</taxon>
    </lineage>
</organism>
<accession>A0A1F5T2Y9</accession>
<dbReference type="STRING" id="1798002.A2478_01300"/>
<evidence type="ECO:0000313" key="3">
    <source>
        <dbReference type="Proteomes" id="UP000179001"/>
    </source>
</evidence>